<dbReference type="EMBL" id="CAFBMK010000086">
    <property type="protein sequence ID" value="CAB4916940.1"/>
    <property type="molecule type" value="Genomic_DNA"/>
</dbReference>
<sequence length="173" mass="18907">MSRKIRSTFAAAIVALLACLAMNPAPAGAVSKTDGNEVNLRVVNNTSEGIDAQFCPNGHVNLAYNFNATHDPCNRISYSKYLHRNGGRNDGFEAGRLGVILRRAKHHGLYFFVRNPVIGKPYIVVNGHTYTMVQGELRTVHVAGGATVRLHREGDRGGKKIMTIELVKQQGHS</sequence>
<accession>A0A6J7HLA7</accession>
<evidence type="ECO:0000313" key="1">
    <source>
        <dbReference type="EMBL" id="CAB4916940.1"/>
    </source>
</evidence>
<proteinExistence type="predicted"/>
<name>A0A6J7HLA7_9ZZZZ</name>
<reference evidence="1" key="1">
    <citation type="submission" date="2020-05" db="EMBL/GenBank/DDBJ databases">
        <authorList>
            <person name="Chiriac C."/>
            <person name="Salcher M."/>
            <person name="Ghai R."/>
            <person name="Kavagutti S V."/>
        </authorList>
    </citation>
    <scope>NUCLEOTIDE SEQUENCE</scope>
</reference>
<organism evidence="1">
    <name type="scientific">freshwater metagenome</name>
    <dbReference type="NCBI Taxonomy" id="449393"/>
    <lineage>
        <taxon>unclassified sequences</taxon>
        <taxon>metagenomes</taxon>
        <taxon>ecological metagenomes</taxon>
    </lineage>
</organism>
<protein>
    <submittedName>
        <fullName evidence="1">Unannotated protein</fullName>
    </submittedName>
</protein>
<dbReference type="PROSITE" id="PS51257">
    <property type="entry name" value="PROKAR_LIPOPROTEIN"/>
    <property type="match status" value="1"/>
</dbReference>
<gene>
    <name evidence="1" type="ORF">UFOPK3564_01619</name>
</gene>
<dbReference type="AlphaFoldDB" id="A0A6J7HLA7"/>